<dbReference type="SUPFAM" id="SSF51556">
    <property type="entry name" value="Metallo-dependent hydrolases"/>
    <property type="match status" value="1"/>
</dbReference>
<comment type="caution">
    <text evidence="2">The sequence shown here is derived from an EMBL/GenBank/DDBJ whole genome shotgun (WGS) entry which is preliminary data.</text>
</comment>
<dbReference type="EMBL" id="QGMF01000418">
    <property type="protein sequence ID" value="TVY16041.1"/>
    <property type="molecule type" value="Genomic_DNA"/>
</dbReference>
<proteinExistence type="predicted"/>
<dbReference type="InterPro" id="IPR001130">
    <property type="entry name" value="TatD-like"/>
</dbReference>
<evidence type="ECO:0000313" key="2">
    <source>
        <dbReference type="EMBL" id="TVY16041.1"/>
    </source>
</evidence>
<sequence length="393" mass="44312">MTSTTSEDAPFPWHLGVFDAHCHATDTMSLVSSIPSMKAKVLTVMATRGQDQGLVAQVADTYGLKTSSDVGSLSENECMIPCFGWHPWFSHQMYNDTEGDPSDITSEGFKVRHYQSVLTPKPEDSAFLDSLPQPRSLKEFLQQTKNYLEKYPVALVGEIGLDKAFRLPGVWSSDEEEARDQTLTQGGREGRKLTPYRVQIDHQRIVLKAQLKLAGEMKRAVSVHGVQAHGVVFETLQETWKGYEKEVLSKKERKKIAGIQQPEEERELDPVDDRPKPFPPRICLHSYSGPPDPLKQYFHPSIPADMYFSFSAAINMSTAASAKAVEVIKAMPDDRILVESDLHIAGEEMDKKLEEMCRKICEIKEWGLEEGVEILGNNWRRCSVQEDTLAKWI</sequence>
<dbReference type="InterPro" id="IPR053044">
    <property type="entry name" value="Metallo-hydrolase/TatD-type"/>
</dbReference>
<dbReference type="InterPro" id="IPR032466">
    <property type="entry name" value="Metal_Hydrolase"/>
</dbReference>
<dbReference type="PANTHER" id="PTHR47345">
    <property type="entry name" value="CUT9-INTERACTING PROTEIN SCN1"/>
    <property type="match status" value="1"/>
</dbReference>
<dbReference type="Proteomes" id="UP000469559">
    <property type="component" value="Unassembled WGS sequence"/>
</dbReference>
<keyword evidence="3" id="KW-1185">Reference proteome</keyword>
<dbReference type="Pfam" id="PF01026">
    <property type="entry name" value="TatD_DNase"/>
    <property type="match status" value="1"/>
</dbReference>
<dbReference type="PANTHER" id="PTHR47345:SF1">
    <property type="entry name" value="CUT9-INTERACTING PROTEIN SCN1"/>
    <property type="match status" value="1"/>
</dbReference>
<dbReference type="GO" id="GO:0016788">
    <property type="term" value="F:hydrolase activity, acting on ester bonds"/>
    <property type="evidence" value="ECO:0007669"/>
    <property type="project" value="InterPro"/>
</dbReference>
<gene>
    <name evidence="2" type="primary">scn1</name>
    <name evidence="2" type="ORF">LARI1_G004931</name>
</gene>
<dbReference type="OrthoDB" id="413993at2759"/>
<dbReference type="Gene3D" id="3.20.20.140">
    <property type="entry name" value="Metal-dependent hydrolases"/>
    <property type="match status" value="1"/>
</dbReference>
<evidence type="ECO:0000256" key="1">
    <source>
        <dbReference type="SAM" id="MobiDB-lite"/>
    </source>
</evidence>
<evidence type="ECO:0000313" key="3">
    <source>
        <dbReference type="Proteomes" id="UP000469559"/>
    </source>
</evidence>
<feature type="region of interest" description="Disordered" evidence="1">
    <location>
        <begin position="254"/>
        <end position="274"/>
    </location>
</feature>
<organism evidence="2 3">
    <name type="scientific">Lachnellula arida</name>
    <dbReference type="NCBI Taxonomy" id="1316785"/>
    <lineage>
        <taxon>Eukaryota</taxon>
        <taxon>Fungi</taxon>
        <taxon>Dikarya</taxon>
        <taxon>Ascomycota</taxon>
        <taxon>Pezizomycotina</taxon>
        <taxon>Leotiomycetes</taxon>
        <taxon>Helotiales</taxon>
        <taxon>Lachnaceae</taxon>
        <taxon>Lachnellula</taxon>
    </lineage>
</organism>
<name>A0A8T9B9G9_9HELO</name>
<reference evidence="2 3" key="1">
    <citation type="submission" date="2018-05" db="EMBL/GenBank/DDBJ databases">
        <title>Whole genome sequencing for identification of molecular markers to develop diagnostic detection tools for the regulated plant pathogen Lachnellula willkommii.</title>
        <authorList>
            <person name="Giroux E."/>
            <person name="Bilodeau G."/>
        </authorList>
    </citation>
    <scope>NUCLEOTIDE SEQUENCE [LARGE SCALE GENOMIC DNA]</scope>
    <source>
        <strain evidence="2 3">CBS 203.66</strain>
    </source>
</reference>
<protein>
    <submittedName>
        <fullName evidence="2">Cut9-interacting protein scn1</fullName>
    </submittedName>
</protein>
<accession>A0A8T9B9G9</accession>
<dbReference type="AlphaFoldDB" id="A0A8T9B9G9"/>